<dbReference type="Pfam" id="PF00480">
    <property type="entry name" value="ROK"/>
    <property type="match status" value="1"/>
</dbReference>
<sequence>MLVEAEREQSNGGRPRARLRVPAERGVLIGVDVAETYVHVDAFDAALTRLSRHQRDLVDRSEPGYVLGEVADCIREAIVANPRQVLGVGVSMPGQVEPSAGVSVFAPNWRWADVPVQRMLRDLLPVPINVDNPLKATTVAELWFGAGRGVYDLVTVNLGTGVGAGIAFGGELIRGVSNNAGEWGHTTLIMDGRRCRCGRRGCVEAYVGVPGIIATLTEEFPEHRYGGDDQQRFVANVRAGLEAGDPEAGWLIERLSHQLGEALANLVNLLNPERIILTSWTATALGAWLLPPTASRMLAQSIAGSATASQLVVSEIGENPVGLGMATLALEHYLEEVGLPARRGFSARSDG</sequence>
<dbReference type="InterPro" id="IPR000600">
    <property type="entry name" value="ROK"/>
</dbReference>
<dbReference type="Gene3D" id="3.30.420.40">
    <property type="match status" value="2"/>
</dbReference>
<comment type="similarity">
    <text evidence="1">Belongs to the ROK (NagC/XylR) family.</text>
</comment>
<dbReference type="PANTHER" id="PTHR18964">
    <property type="entry name" value="ROK (REPRESSOR, ORF, KINASE) FAMILY"/>
    <property type="match status" value="1"/>
</dbReference>
<keyword evidence="3" id="KW-1185">Reference proteome</keyword>
<comment type="caution">
    <text evidence="2">The sequence shown here is derived from an EMBL/GenBank/DDBJ whole genome shotgun (WGS) entry which is preliminary data.</text>
</comment>
<evidence type="ECO:0000313" key="2">
    <source>
        <dbReference type="EMBL" id="GAA3612084.1"/>
    </source>
</evidence>
<accession>A0ABP6ZM17</accession>
<dbReference type="SUPFAM" id="SSF53067">
    <property type="entry name" value="Actin-like ATPase domain"/>
    <property type="match status" value="1"/>
</dbReference>
<gene>
    <name evidence="2" type="ORF">GCM10022236_12410</name>
</gene>
<dbReference type="PANTHER" id="PTHR18964:SF149">
    <property type="entry name" value="BIFUNCTIONAL UDP-N-ACETYLGLUCOSAMINE 2-EPIMERASE_N-ACETYLMANNOSAMINE KINASE"/>
    <property type="match status" value="1"/>
</dbReference>
<name>A0ABP6ZM17_9ACTN</name>
<proteinExistence type="inferred from homology"/>
<reference evidence="3" key="1">
    <citation type="journal article" date="2019" name="Int. J. Syst. Evol. Microbiol.">
        <title>The Global Catalogue of Microorganisms (GCM) 10K type strain sequencing project: providing services to taxonomists for standard genome sequencing and annotation.</title>
        <authorList>
            <consortium name="The Broad Institute Genomics Platform"/>
            <consortium name="The Broad Institute Genome Sequencing Center for Infectious Disease"/>
            <person name="Wu L."/>
            <person name="Ma J."/>
        </authorList>
    </citation>
    <scope>NUCLEOTIDE SEQUENCE [LARGE SCALE GENOMIC DNA]</scope>
    <source>
        <strain evidence="3">JCM 16929</strain>
    </source>
</reference>
<dbReference type="PROSITE" id="PS01125">
    <property type="entry name" value="ROK"/>
    <property type="match status" value="1"/>
</dbReference>
<dbReference type="InterPro" id="IPR043129">
    <property type="entry name" value="ATPase_NBD"/>
</dbReference>
<evidence type="ECO:0000256" key="1">
    <source>
        <dbReference type="ARBA" id="ARBA00006479"/>
    </source>
</evidence>
<organism evidence="2 3">
    <name type="scientific">Microlunatus ginsengisoli</name>
    <dbReference type="NCBI Taxonomy" id="363863"/>
    <lineage>
        <taxon>Bacteria</taxon>
        <taxon>Bacillati</taxon>
        <taxon>Actinomycetota</taxon>
        <taxon>Actinomycetes</taxon>
        <taxon>Propionibacteriales</taxon>
        <taxon>Propionibacteriaceae</taxon>
        <taxon>Microlunatus</taxon>
    </lineage>
</organism>
<dbReference type="EMBL" id="BAABAB010000007">
    <property type="protein sequence ID" value="GAA3612084.1"/>
    <property type="molecule type" value="Genomic_DNA"/>
</dbReference>
<evidence type="ECO:0000313" key="3">
    <source>
        <dbReference type="Proteomes" id="UP001501490"/>
    </source>
</evidence>
<dbReference type="Proteomes" id="UP001501490">
    <property type="component" value="Unassembled WGS sequence"/>
</dbReference>
<protein>
    <submittedName>
        <fullName evidence="2">ROK family transcriptional regulator</fullName>
    </submittedName>
</protein>
<dbReference type="InterPro" id="IPR049874">
    <property type="entry name" value="ROK_cs"/>
</dbReference>